<organism evidence="1 2">
    <name type="scientific">Melastoma candidum</name>
    <dbReference type="NCBI Taxonomy" id="119954"/>
    <lineage>
        <taxon>Eukaryota</taxon>
        <taxon>Viridiplantae</taxon>
        <taxon>Streptophyta</taxon>
        <taxon>Embryophyta</taxon>
        <taxon>Tracheophyta</taxon>
        <taxon>Spermatophyta</taxon>
        <taxon>Magnoliopsida</taxon>
        <taxon>eudicotyledons</taxon>
        <taxon>Gunneridae</taxon>
        <taxon>Pentapetalae</taxon>
        <taxon>rosids</taxon>
        <taxon>malvids</taxon>
        <taxon>Myrtales</taxon>
        <taxon>Melastomataceae</taxon>
        <taxon>Melastomatoideae</taxon>
        <taxon>Melastomateae</taxon>
        <taxon>Melastoma</taxon>
    </lineage>
</organism>
<dbReference type="EMBL" id="CM042887">
    <property type="protein sequence ID" value="KAI4329738.1"/>
    <property type="molecule type" value="Genomic_DNA"/>
</dbReference>
<dbReference type="Proteomes" id="UP001057402">
    <property type="component" value="Chromosome 8"/>
</dbReference>
<keyword evidence="2" id="KW-1185">Reference proteome</keyword>
<proteinExistence type="predicted"/>
<name>A0ACB9N033_9MYRT</name>
<evidence type="ECO:0000313" key="2">
    <source>
        <dbReference type="Proteomes" id="UP001057402"/>
    </source>
</evidence>
<gene>
    <name evidence="1" type="ORF">MLD38_028088</name>
</gene>
<evidence type="ECO:0000313" key="1">
    <source>
        <dbReference type="EMBL" id="KAI4329738.1"/>
    </source>
</evidence>
<comment type="caution">
    <text evidence="1">The sequence shown here is derived from an EMBL/GenBank/DDBJ whole genome shotgun (WGS) entry which is preliminary data.</text>
</comment>
<reference evidence="2" key="1">
    <citation type="journal article" date="2023" name="Front. Plant Sci.">
        <title>Chromosomal-level genome assembly of Melastoma candidum provides insights into trichome evolution.</title>
        <authorList>
            <person name="Zhong Y."/>
            <person name="Wu W."/>
            <person name="Sun C."/>
            <person name="Zou P."/>
            <person name="Liu Y."/>
            <person name="Dai S."/>
            <person name="Zhou R."/>
        </authorList>
    </citation>
    <scope>NUCLEOTIDE SEQUENCE [LARGE SCALE GENOMIC DNA]</scope>
</reference>
<sequence length="68" mass="7273">MRGLQLPLTQTQKLSLQRALEKLESLSLKANTNATVTIADTIPVNHDDGFLKGHGTLDVDGEAIATVC</sequence>
<protein>
    <submittedName>
        <fullName evidence="1">Uncharacterized protein</fullName>
    </submittedName>
</protein>
<accession>A0ACB9N033</accession>